<dbReference type="RefSeq" id="WP_284245016.1">
    <property type="nucleotide sequence ID" value="NZ_BSST01000001.1"/>
</dbReference>
<keyword evidence="1" id="KW-0732">Signal</keyword>
<dbReference type="SUPFAM" id="SSF53850">
    <property type="entry name" value="Periplasmic binding protein-like II"/>
    <property type="match status" value="1"/>
</dbReference>
<keyword evidence="4" id="KW-1185">Reference proteome</keyword>
<evidence type="ECO:0000259" key="2">
    <source>
        <dbReference type="Pfam" id="PF00497"/>
    </source>
</evidence>
<feature type="signal peptide" evidence="1">
    <location>
        <begin position="1"/>
        <end position="19"/>
    </location>
</feature>
<evidence type="ECO:0000313" key="4">
    <source>
        <dbReference type="Proteomes" id="UP001157186"/>
    </source>
</evidence>
<feature type="chain" id="PRO_5045788147" description="Solute-binding protein family 3/N-terminal domain-containing protein" evidence="1">
    <location>
        <begin position="20"/>
        <end position="234"/>
    </location>
</feature>
<sequence length="234" mass="26665">MKCIGCLIGLLLVVSETIAASDTVVRFCYEEWQPYAYLDSEGKHRGLSIEYIEQKLKKVNINYQFRELPFPLCKQHVISGHFDFILHVDDTDNLQLLNQTIGDWQLTFAVAKNNPISYEQVLNSQGMKVLIARSYSYPEALDKKLKEMSAKVIKVSYYTGEFVALQRLFHRLTVGQAQVMVIDKVWAQQVVSKYQLPIRVFDQVLLSQPQYIGYSESNAELASIVESTLAAGND</sequence>
<comment type="caution">
    <text evidence="3">The sequence shown here is derived from an EMBL/GenBank/DDBJ whole genome shotgun (WGS) entry which is preliminary data.</text>
</comment>
<dbReference type="InterPro" id="IPR001638">
    <property type="entry name" value="Solute-binding_3/MltF_N"/>
</dbReference>
<accession>A0ABQ6GV97</accession>
<gene>
    <name evidence="3" type="ORF">tinsulaeT_24590</name>
</gene>
<dbReference type="Gene3D" id="3.40.190.10">
    <property type="entry name" value="Periplasmic binding protein-like II"/>
    <property type="match status" value="2"/>
</dbReference>
<name>A0ABQ6GV97_9GAMM</name>
<evidence type="ECO:0000256" key="1">
    <source>
        <dbReference type="SAM" id="SignalP"/>
    </source>
</evidence>
<protein>
    <recommendedName>
        <fullName evidence="2">Solute-binding protein family 3/N-terminal domain-containing protein</fullName>
    </recommendedName>
</protein>
<dbReference type="Proteomes" id="UP001157186">
    <property type="component" value="Unassembled WGS sequence"/>
</dbReference>
<evidence type="ECO:0000313" key="3">
    <source>
        <dbReference type="EMBL" id="GLX79119.1"/>
    </source>
</evidence>
<reference evidence="3 4" key="1">
    <citation type="submission" date="2023-03" db="EMBL/GenBank/DDBJ databases">
        <title>Draft genome sequence of Thalassotalea insulae KCTC 62186T.</title>
        <authorList>
            <person name="Sawabe T."/>
        </authorList>
    </citation>
    <scope>NUCLEOTIDE SEQUENCE [LARGE SCALE GENOMIC DNA]</scope>
    <source>
        <strain evidence="3 4">KCTC 62186</strain>
    </source>
</reference>
<feature type="domain" description="Solute-binding protein family 3/N-terminal" evidence="2">
    <location>
        <begin position="30"/>
        <end position="88"/>
    </location>
</feature>
<proteinExistence type="predicted"/>
<dbReference type="Pfam" id="PF00497">
    <property type="entry name" value="SBP_bac_3"/>
    <property type="match status" value="1"/>
</dbReference>
<dbReference type="EMBL" id="BSST01000001">
    <property type="protein sequence ID" value="GLX79119.1"/>
    <property type="molecule type" value="Genomic_DNA"/>
</dbReference>
<organism evidence="3 4">
    <name type="scientific">Thalassotalea insulae</name>
    <dbReference type="NCBI Taxonomy" id="2056778"/>
    <lineage>
        <taxon>Bacteria</taxon>
        <taxon>Pseudomonadati</taxon>
        <taxon>Pseudomonadota</taxon>
        <taxon>Gammaproteobacteria</taxon>
        <taxon>Alteromonadales</taxon>
        <taxon>Colwelliaceae</taxon>
        <taxon>Thalassotalea</taxon>
    </lineage>
</organism>